<sequence length="335" mass="35892">MVRTLLFLSASSQEHFTDTLWSLLEIQEKIPSFPGHHKKDVPPRLLAQSTLPNTKQRIVDATTPDSRAQLRAHIDRVLEDRRQRVQANRSDRYQSASRVLDKGKLSALRAERLVVARKEAITATMDVMGPTVLTRASIARLQSYEDHGDALREVMEQLDAEDEEGEPSDDDSDYAEGGNTARDTGSDTGRDNGSDSAASRSGGDTGPKTGSHIDNTGLHRSGDGGGNTGPASGHTGSGTEGDSGGSSGICGDNDMVACDDEDEESDGGDNVASSSGFESASDVSQKRHRKGKRKSPKTKPRKTARIASGKSPRGGTDDDDGAFLRPDEHLCFESQ</sequence>
<feature type="compositionally biased region" description="Acidic residues" evidence="1">
    <location>
        <begin position="159"/>
        <end position="174"/>
    </location>
</feature>
<feature type="region of interest" description="Disordered" evidence="1">
    <location>
        <begin position="159"/>
        <end position="335"/>
    </location>
</feature>
<evidence type="ECO:0000313" key="2">
    <source>
        <dbReference type="EMBL" id="ETO75618.1"/>
    </source>
</evidence>
<dbReference type="AlphaFoldDB" id="A0A081A9Q7"/>
<comment type="caution">
    <text evidence="2">The sequence shown here is derived from an EMBL/GenBank/DDBJ whole genome shotgun (WGS) entry which is preliminary data.</text>
</comment>
<feature type="compositionally biased region" description="Basic and acidic residues" evidence="1">
    <location>
        <begin position="325"/>
        <end position="335"/>
    </location>
</feature>
<dbReference type="OrthoDB" id="139359at2759"/>
<dbReference type="EMBL" id="ANJA01001642">
    <property type="protein sequence ID" value="ETO75618.1"/>
    <property type="molecule type" value="Genomic_DNA"/>
</dbReference>
<accession>A0A081A9Q7</accession>
<proteinExistence type="predicted"/>
<evidence type="ECO:0000256" key="1">
    <source>
        <dbReference type="SAM" id="MobiDB-lite"/>
    </source>
</evidence>
<feature type="compositionally biased region" description="Polar residues" evidence="1">
    <location>
        <begin position="271"/>
        <end position="283"/>
    </location>
</feature>
<feature type="compositionally biased region" description="Basic and acidic residues" evidence="1">
    <location>
        <begin position="184"/>
        <end position="193"/>
    </location>
</feature>
<evidence type="ECO:0000313" key="3">
    <source>
        <dbReference type="Proteomes" id="UP000028582"/>
    </source>
</evidence>
<reference evidence="2 3" key="1">
    <citation type="submission" date="2013-11" db="EMBL/GenBank/DDBJ databases">
        <title>The Genome Sequence of Phytophthora parasitica P1976.</title>
        <authorList>
            <consortium name="The Broad Institute Genomics Platform"/>
            <person name="Russ C."/>
            <person name="Tyler B."/>
            <person name="Panabieres F."/>
            <person name="Shan W."/>
            <person name="Tripathy S."/>
            <person name="Grunwald N."/>
            <person name="Machado M."/>
            <person name="Johnson C.S."/>
            <person name="Walker B."/>
            <person name="Young S."/>
            <person name="Zeng Q."/>
            <person name="Gargeya S."/>
            <person name="Fitzgerald M."/>
            <person name="Haas B."/>
            <person name="Abouelleil A."/>
            <person name="Allen A.W."/>
            <person name="Alvarado L."/>
            <person name="Arachchi H.M."/>
            <person name="Berlin A.M."/>
            <person name="Chapman S.B."/>
            <person name="Gainer-Dewar J."/>
            <person name="Goldberg J."/>
            <person name="Griggs A."/>
            <person name="Gujja S."/>
            <person name="Hansen M."/>
            <person name="Howarth C."/>
            <person name="Imamovic A."/>
            <person name="Ireland A."/>
            <person name="Larimer J."/>
            <person name="McCowan C."/>
            <person name="Murphy C."/>
            <person name="Pearson M."/>
            <person name="Poon T.W."/>
            <person name="Priest M."/>
            <person name="Roberts A."/>
            <person name="Saif S."/>
            <person name="Shea T."/>
            <person name="Sisk P."/>
            <person name="Sykes S."/>
            <person name="Wortman J."/>
            <person name="Nusbaum C."/>
            <person name="Birren B."/>
        </authorList>
    </citation>
    <scope>NUCLEOTIDE SEQUENCE [LARGE SCALE GENOMIC DNA]</scope>
    <source>
        <strain evidence="2 3">P1976</strain>
    </source>
</reference>
<feature type="compositionally biased region" description="Basic residues" evidence="1">
    <location>
        <begin position="286"/>
        <end position="304"/>
    </location>
</feature>
<organism evidence="2 3">
    <name type="scientific">Phytophthora nicotianae P1976</name>
    <dbReference type="NCBI Taxonomy" id="1317066"/>
    <lineage>
        <taxon>Eukaryota</taxon>
        <taxon>Sar</taxon>
        <taxon>Stramenopiles</taxon>
        <taxon>Oomycota</taxon>
        <taxon>Peronosporomycetes</taxon>
        <taxon>Peronosporales</taxon>
        <taxon>Peronosporaceae</taxon>
        <taxon>Phytophthora</taxon>
    </lineage>
</organism>
<name>A0A081A9Q7_PHYNI</name>
<protein>
    <submittedName>
        <fullName evidence="2">Uncharacterized protein</fullName>
    </submittedName>
</protein>
<feature type="compositionally biased region" description="Acidic residues" evidence="1">
    <location>
        <begin position="257"/>
        <end position="267"/>
    </location>
</feature>
<feature type="compositionally biased region" description="Gly residues" evidence="1">
    <location>
        <begin position="235"/>
        <end position="248"/>
    </location>
</feature>
<gene>
    <name evidence="2" type="ORF">F444_08829</name>
</gene>
<dbReference type="Proteomes" id="UP000028582">
    <property type="component" value="Unassembled WGS sequence"/>
</dbReference>